<gene>
    <name evidence="1" type="primary">wfaD</name>
</gene>
<keyword evidence="1" id="KW-0808">Transferase</keyword>
<accession>A0A5Q5AX18</accession>
<dbReference type="Gene3D" id="2.160.10.10">
    <property type="entry name" value="Hexapeptide repeat proteins"/>
    <property type="match status" value="1"/>
</dbReference>
<dbReference type="InterPro" id="IPR001451">
    <property type="entry name" value="Hexapep"/>
</dbReference>
<dbReference type="AlphaFoldDB" id="A0A5Q5AX18"/>
<organism evidence="1">
    <name type="scientific">Vibrio parahaemolyticus</name>
    <dbReference type="NCBI Taxonomy" id="670"/>
    <lineage>
        <taxon>Bacteria</taxon>
        <taxon>Pseudomonadati</taxon>
        <taxon>Pseudomonadota</taxon>
        <taxon>Gammaproteobacteria</taxon>
        <taxon>Vibrionales</taxon>
        <taxon>Vibrionaceae</taxon>
        <taxon>Vibrio</taxon>
    </lineage>
</organism>
<proteinExistence type="predicted"/>
<dbReference type="InterPro" id="IPR051159">
    <property type="entry name" value="Hexapeptide_acetyltransf"/>
</dbReference>
<dbReference type="Pfam" id="PF00132">
    <property type="entry name" value="Hexapep"/>
    <property type="match status" value="1"/>
</dbReference>
<dbReference type="SUPFAM" id="SSF51161">
    <property type="entry name" value="Trimeric LpxA-like enzymes"/>
    <property type="match status" value="1"/>
</dbReference>
<sequence length="232" mass="25590">MNILLSKLVYFILGIYGTLYKARYFFKCSIGLSVSVIGWSNVFVGNNVVIGNGSFININYRKKELGKTMIIEDEVIIGKNNFISVGKKVEIKKFSLIASNCNLISSTHDVGERFIPMNLTKATNHDAIEIGINTFLGAGVTVIGNVTIGSGCVIGANSLVTNDIPPFSLAVGIPAKVVKRYSFSLNKWVPVNEFVEDTYIPSDDEYLKKLEQNKKFIIRPTILSSGIFNSIY</sequence>
<dbReference type="PANTHER" id="PTHR23416:SF78">
    <property type="entry name" value="LIPOPOLYSACCHARIDE BIOSYNTHESIS O-ACETYL TRANSFERASE WBBJ-RELATED"/>
    <property type="match status" value="1"/>
</dbReference>
<dbReference type="CDD" id="cd04647">
    <property type="entry name" value="LbH_MAT_like"/>
    <property type="match status" value="1"/>
</dbReference>
<dbReference type="PANTHER" id="PTHR23416">
    <property type="entry name" value="SIALIC ACID SYNTHASE-RELATED"/>
    <property type="match status" value="1"/>
</dbReference>
<name>A0A5Q5AX18_VIBPH</name>
<dbReference type="RefSeq" id="WP_025622972.1">
    <property type="nucleotide sequence ID" value="NZ_CANUIS010000003.1"/>
</dbReference>
<dbReference type="GO" id="GO:0016740">
    <property type="term" value="F:transferase activity"/>
    <property type="evidence" value="ECO:0007669"/>
    <property type="project" value="UniProtKB-KW"/>
</dbReference>
<protein>
    <submittedName>
        <fullName evidence="1">Acetyltransferase</fullName>
    </submittedName>
</protein>
<dbReference type="InterPro" id="IPR011004">
    <property type="entry name" value="Trimer_LpxA-like_sf"/>
</dbReference>
<evidence type="ECO:0000313" key="1">
    <source>
        <dbReference type="EMBL" id="QEQ70734.1"/>
    </source>
</evidence>
<reference evidence="1" key="1">
    <citation type="journal article" date="2019" name="Int. J. Food Microbiol.">
        <title>Developing a novel molecular serotyping system based on capsular polysaccharide synthesis gene clusters of Vibrio parahaemolyticus.</title>
        <authorList>
            <person name="Pang Y."/>
            <person name="Guo X."/>
            <person name="Tian X."/>
            <person name="Liu F."/>
            <person name="Wang L."/>
            <person name="Wu J."/>
            <person name="Zhang S."/>
            <person name="Li S."/>
            <person name="Liu B."/>
        </authorList>
    </citation>
    <scope>NUCLEOTIDE SEQUENCE</scope>
    <source>
        <strain evidence="1">G2939</strain>
    </source>
</reference>
<dbReference type="EMBL" id="MK455082">
    <property type="protein sequence ID" value="QEQ70734.1"/>
    <property type="molecule type" value="Genomic_DNA"/>
</dbReference>